<keyword evidence="2" id="KW-1185">Reference proteome</keyword>
<dbReference type="AlphaFoldDB" id="A0A7K0KGQ1"/>
<evidence type="ECO:0000313" key="2">
    <source>
        <dbReference type="Proteomes" id="UP000438914"/>
    </source>
</evidence>
<dbReference type="EMBL" id="VUNG01000018">
    <property type="protein sequence ID" value="MST84630.1"/>
    <property type="molecule type" value="Genomic_DNA"/>
</dbReference>
<evidence type="ECO:0000313" key="1">
    <source>
        <dbReference type="EMBL" id="MST84630.1"/>
    </source>
</evidence>
<name>A0A7K0KGQ1_9BACT</name>
<organism evidence="1 2">
    <name type="scientific">Hallella mizrahii</name>
    <dbReference type="NCBI Taxonomy" id="2606637"/>
    <lineage>
        <taxon>Bacteria</taxon>
        <taxon>Pseudomonadati</taxon>
        <taxon>Bacteroidota</taxon>
        <taxon>Bacteroidia</taxon>
        <taxon>Bacteroidales</taxon>
        <taxon>Prevotellaceae</taxon>
        <taxon>Hallella</taxon>
    </lineage>
</organism>
<protein>
    <submittedName>
        <fullName evidence="1">DUF3990 domain-containing protein</fullName>
    </submittedName>
</protein>
<comment type="caution">
    <text evidence="1">The sequence shown here is derived from an EMBL/GenBank/DDBJ whole genome shotgun (WGS) entry which is preliminary data.</text>
</comment>
<dbReference type="Proteomes" id="UP000438914">
    <property type="component" value="Unassembled WGS sequence"/>
</dbReference>
<reference evidence="1 2" key="1">
    <citation type="submission" date="2019-08" db="EMBL/GenBank/DDBJ databases">
        <title>In-depth cultivation of the pig gut microbiome towards novel bacterial diversity and tailored functional studies.</title>
        <authorList>
            <person name="Wylensek D."/>
            <person name="Hitch T.C.A."/>
            <person name="Clavel T."/>
        </authorList>
    </citation>
    <scope>NUCLEOTIDE SEQUENCE [LARGE SCALE GENOMIC DNA]</scope>
    <source>
        <strain evidence="1 2">LKV-178-WT-2A</strain>
    </source>
</reference>
<accession>A0A7K0KGQ1</accession>
<dbReference type="Pfam" id="PF13151">
    <property type="entry name" value="DUF3990"/>
    <property type="match status" value="1"/>
</dbReference>
<proteinExistence type="predicted"/>
<gene>
    <name evidence="1" type="ORF">FYJ73_08100</name>
</gene>
<dbReference type="InterPro" id="IPR025051">
    <property type="entry name" value="DUF3990"/>
</dbReference>
<dbReference type="RefSeq" id="WP_154534215.1">
    <property type="nucleotide sequence ID" value="NZ_VUNG01000018.1"/>
</dbReference>
<sequence>MILYHGTNVDFNKIDISKCLPYKDFGCGFYLTDIQKQAKHMARRKFDAFGGGMVVQEYFFDDQLLVNGSLAVLKFDKVSVEWAQFIYKNRSRQLHFHHSYDVVIGPVADDGVAFLMSQFQHGYINEVAFAEQLKYKQLSNQYCFLTPKAIKTLKRL</sequence>